<feature type="transmembrane region" description="Helical" evidence="8">
    <location>
        <begin position="497"/>
        <end position="517"/>
    </location>
</feature>
<dbReference type="Pfam" id="PF09594">
    <property type="entry name" value="GT87"/>
    <property type="match status" value="1"/>
</dbReference>
<feature type="transmembrane region" description="Helical" evidence="8">
    <location>
        <begin position="226"/>
        <end position="248"/>
    </location>
</feature>
<reference evidence="9 10" key="1">
    <citation type="journal article" date="2020" name="Harmful Algae">
        <title>Molecular and morphological characterization of a novel dihydroanatoxin-a producing Microcoleus species (cyanobacteria) from the Russian River, California, USA.</title>
        <authorList>
            <person name="Conklin K.Y."/>
            <person name="Stancheva R."/>
            <person name="Otten T.G."/>
            <person name="Fadness R."/>
            <person name="Boyer G.L."/>
            <person name="Read B."/>
            <person name="Zhang X."/>
            <person name="Sheath R.G."/>
        </authorList>
    </citation>
    <scope>NUCLEOTIDE SEQUENCE [LARGE SCALE GENOMIC DNA]</scope>
    <source>
        <strain evidence="9 10">PTRS2</strain>
    </source>
</reference>
<comment type="similarity">
    <text evidence="7">Belongs to the glycosyltransferase 87 family.</text>
</comment>
<dbReference type="Proteomes" id="UP001384579">
    <property type="component" value="Unassembled WGS sequence"/>
</dbReference>
<sequence length="531" mass="60122">MISLGWWNLVIIITVAWFLKYNWRLDPDQTAWQNSLFLKAPTLQKFSQFCSRPIVSWIFQAVIILAVTRFLCYTIWLVYDLTNRPDPPYWDFKWFYVASKLAHEHLSPFNVEVFNQGFCRITKVCGLIPSFVYPPNIIPPIWFLGYFPMKTAFTIWTVLHLIATGFVLWGANILLESQSRAFRTICSISVAFLYGFVFDLQVGNVATFIAMLLLWMFILARNNRDLAAGILLGIALFKPTLVVLFIPYFIIKKRFYLVLVSIITAIILALFGLAISGNSLTGFLQDAIRGFPLWLNDPSNNPYISMSRIDLRVVGPRFFPDSPFLAKLFSDLIILVLVGLVSWYFYRKQSGTGVHPIFANIFVGAKHDRSKSLVLTNKLSAVMLRPHKIEMHPRNAWSKNIDLAEMVLVSCLSIAINYSQPTSSVMLAPAVVFLLNDLCFQIKNCVFSGKRMSVWLLGVGCILVQTAVIHAGLLVFLGKRWNWKGGELPYLLKVTVFSLPSYAVLGITLSVLVLAMTSVDILTARHKCGDS</sequence>
<feature type="transmembrane region" description="Helical" evidence="8">
    <location>
        <begin position="454"/>
        <end position="477"/>
    </location>
</feature>
<keyword evidence="4 8" id="KW-0812">Transmembrane</keyword>
<keyword evidence="2" id="KW-1003">Cell membrane</keyword>
<dbReference type="InterPro" id="IPR018584">
    <property type="entry name" value="GT87"/>
</dbReference>
<evidence type="ECO:0000256" key="7">
    <source>
        <dbReference type="ARBA" id="ARBA00024033"/>
    </source>
</evidence>
<dbReference type="RefSeq" id="WP_340520134.1">
    <property type="nucleotide sequence ID" value="NZ_JBBLXS010000112.1"/>
</dbReference>
<feature type="transmembrane region" description="Helical" evidence="8">
    <location>
        <begin position="153"/>
        <end position="175"/>
    </location>
</feature>
<keyword evidence="5 8" id="KW-1133">Transmembrane helix</keyword>
<evidence type="ECO:0000256" key="1">
    <source>
        <dbReference type="ARBA" id="ARBA00004651"/>
    </source>
</evidence>
<evidence type="ECO:0000256" key="6">
    <source>
        <dbReference type="ARBA" id="ARBA00023136"/>
    </source>
</evidence>
<accession>A0ABU8YLN1</accession>
<evidence type="ECO:0000256" key="4">
    <source>
        <dbReference type="ARBA" id="ARBA00022692"/>
    </source>
</evidence>
<keyword evidence="10" id="KW-1185">Reference proteome</keyword>
<evidence type="ECO:0000256" key="8">
    <source>
        <dbReference type="SAM" id="Phobius"/>
    </source>
</evidence>
<evidence type="ECO:0000256" key="2">
    <source>
        <dbReference type="ARBA" id="ARBA00022475"/>
    </source>
</evidence>
<organism evidence="9 10">
    <name type="scientific">Microcoleus anatoxicus PTRS2</name>
    <dbReference type="NCBI Taxonomy" id="2705321"/>
    <lineage>
        <taxon>Bacteria</taxon>
        <taxon>Bacillati</taxon>
        <taxon>Cyanobacteriota</taxon>
        <taxon>Cyanophyceae</taxon>
        <taxon>Oscillatoriophycideae</taxon>
        <taxon>Oscillatoriales</taxon>
        <taxon>Microcoleaceae</taxon>
        <taxon>Microcoleus</taxon>
        <taxon>Microcoleus anatoxicus</taxon>
    </lineage>
</organism>
<keyword evidence="9" id="KW-0328">Glycosyltransferase</keyword>
<evidence type="ECO:0000313" key="10">
    <source>
        <dbReference type="Proteomes" id="UP001384579"/>
    </source>
</evidence>
<dbReference type="GO" id="GO:0016757">
    <property type="term" value="F:glycosyltransferase activity"/>
    <property type="evidence" value="ECO:0007669"/>
    <property type="project" value="UniProtKB-KW"/>
</dbReference>
<gene>
    <name evidence="9" type="ORF">WMG39_10695</name>
</gene>
<keyword evidence="3 9" id="KW-0808">Transferase</keyword>
<evidence type="ECO:0000313" key="9">
    <source>
        <dbReference type="EMBL" id="MEK0185328.1"/>
    </source>
</evidence>
<feature type="transmembrane region" description="Helical" evidence="8">
    <location>
        <begin position="324"/>
        <end position="346"/>
    </location>
</feature>
<feature type="transmembrane region" description="Helical" evidence="8">
    <location>
        <begin position="255"/>
        <end position="275"/>
    </location>
</feature>
<feature type="transmembrane region" description="Helical" evidence="8">
    <location>
        <begin position="6"/>
        <end position="23"/>
    </location>
</feature>
<feature type="transmembrane region" description="Helical" evidence="8">
    <location>
        <begin position="54"/>
        <end position="79"/>
    </location>
</feature>
<keyword evidence="6 8" id="KW-0472">Membrane</keyword>
<name>A0ABU8YLN1_9CYAN</name>
<evidence type="ECO:0000256" key="5">
    <source>
        <dbReference type="ARBA" id="ARBA00022989"/>
    </source>
</evidence>
<evidence type="ECO:0000256" key="3">
    <source>
        <dbReference type="ARBA" id="ARBA00022679"/>
    </source>
</evidence>
<proteinExistence type="inferred from homology"/>
<comment type="subcellular location">
    <subcellularLocation>
        <location evidence="1">Cell membrane</location>
        <topology evidence="1">Multi-pass membrane protein</topology>
    </subcellularLocation>
</comment>
<dbReference type="EC" id="2.4.-.-" evidence="9"/>
<dbReference type="EMBL" id="JBBLXS010000112">
    <property type="protein sequence ID" value="MEK0185328.1"/>
    <property type="molecule type" value="Genomic_DNA"/>
</dbReference>
<feature type="transmembrane region" description="Helical" evidence="8">
    <location>
        <begin position="187"/>
        <end position="220"/>
    </location>
</feature>
<protein>
    <submittedName>
        <fullName evidence="9">Glycosyltransferase family 87 protein</fullName>
        <ecNumber evidence="9">2.4.-.-</ecNumber>
    </submittedName>
</protein>
<comment type="caution">
    <text evidence="9">The sequence shown here is derived from an EMBL/GenBank/DDBJ whole genome shotgun (WGS) entry which is preliminary data.</text>
</comment>